<reference evidence="2 3" key="1">
    <citation type="submission" date="2024-01" db="EMBL/GenBank/DDBJ databases">
        <title>Complete genome of Cladobotryum mycophilum ATHUM6906.</title>
        <authorList>
            <person name="Christinaki A.C."/>
            <person name="Myridakis A.I."/>
            <person name="Kouvelis V.N."/>
        </authorList>
    </citation>
    <scope>NUCLEOTIDE SEQUENCE [LARGE SCALE GENOMIC DNA]</scope>
    <source>
        <strain evidence="2 3">ATHUM6906</strain>
    </source>
</reference>
<proteinExistence type="predicted"/>
<evidence type="ECO:0000313" key="3">
    <source>
        <dbReference type="Proteomes" id="UP001338125"/>
    </source>
</evidence>
<dbReference type="Gene3D" id="2.120.10.30">
    <property type="entry name" value="TolB, C-terminal domain"/>
    <property type="match status" value="1"/>
</dbReference>
<dbReference type="PANTHER" id="PTHR42060">
    <property type="entry name" value="NHL REPEAT-CONTAINING PROTEIN-RELATED"/>
    <property type="match status" value="1"/>
</dbReference>
<evidence type="ECO:0000313" key="2">
    <source>
        <dbReference type="EMBL" id="KAK5991889.1"/>
    </source>
</evidence>
<dbReference type="SUPFAM" id="SSF63829">
    <property type="entry name" value="Calcium-dependent phosphotriesterase"/>
    <property type="match status" value="1"/>
</dbReference>
<dbReference type="Proteomes" id="UP001338125">
    <property type="component" value="Unassembled WGS sequence"/>
</dbReference>
<feature type="chain" id="PRO_5046144131" evidence="1">
    <location>
        <begin position="25"/>
        <end position="364"/>
    </location>
</feature>
<keyword evidence="1" id="KW-0732">Signal</keyword>
<protein>
    <submittedName>
        <fullName evidence="2">Hetero-Diels-Alderase</fullName>
    </submittedName>
</protein>
<dbReference type="InterPro" id="IPR052998">
    <property type="entry name" value="Hetero-Diels-Alderase-like"/>
</dbReference>
<accession>A0ABR0SIA8</accession>
<name>A0ABR0SIA8_9HYPO</name>
<dbReference type="PANTHER" id="PTHR42060:SF1">
    <property type="entry name" value="NHL REPEAT-CONTAINING PROTEIN"/>
    <property type="match status" value="1"/>
</dbReference>
<feature type="signal peptide" evidence="1">
    <location>
        <begin position="1"/>
        <end position="24"/>
    </location>
</feature>
<gene>
    <name evidence="2" type="ORF">PT974_05277</name>
</gene>
<comment type="caution">
    <text evidence="2">The sequence shown here is derived from an EMBL/GenBank/DDBJ whole genome shotgun (WGS) entry which is preliminary data.</text>
</comment>
<dbReference type="EMBL" id="JAVFKD010000012">
    <property type="protein sequence ID" value="KAK5991889.1"/>
    <property type="molecule type" value="Genomic_DNA"/>
</dbReference>
<evidence type="ECO:0000256" key="1">
    <source>
        <dbReference type="SAM" id="SignalP"/>
    </source>
</evidence>
<sequence length="364" mass="38665">MRLSWSTAACGLLALLVSPAVVFAIATPDVKAAADVRTHHLPYRLVTQLPDEVWIENIAVRSNGNLLLTTVHPNASLYEVQDPSSQSPKVTLLFTIDTINSLFGIAETSPDVFAVAGGNFDFITGTSPGSYALWSVDFSKGATPNPKLITSLPGAYMINGVGVVPSQPNNVLLADSTKNVIWHVDIKTANVSLAVVPRPAPGHTLPAPILGKPSIGINGVHVNREGLIVWSDRNATANPTTGQLETAVYLVPTTKDGYQLGHGVPDRVLTLPTTALDDFTWGPGYSQTLWIATNLDNRVFAVKKGEKFVVAGDVNSPEFATATACQFGRTAKDRSILYVTTGGVINGTYTRGGRVQALDTTGFC</sequence>
<dbReference type="InterPro" id="IPR011042">
    <property type="entry name" value="6-blade_b-propeller_TolB-like"/>
</dbReference>
<keyword evidence="3" id="KW-1185">Reference proteome</keyword>
<organism evidence="2 3">
    <name type="scientific">Cladobotryum mycophilum</name>
    <dbReference type="NCBI Taxonomy" id="491253"/>
    <lineage>
        <taxon>Eukaryota</taxon>
        <taxon>Fungi</taxon>
        <taxon>Dikarya</taxon>
        <taxon>Ascomycota</taxon>
        <taxon>Pezizomycotina</taxon>
        <taxon>Sordariomycetes</taxon>
        <taxon>Hypocreomycetidae</taxon>
        <taxon>Hypocreales</taxon>
        <taxon>Hypocreaceae</taxon>
        <taxon>Cladobotryum</taxon>
    </lineage>
</organism>